<feature type="binding site" evidence="5">
    <location>
        <position position="62"/>
    </location>
    <ligand>
        <name>Mg(2+)</name>
        <dbReference type="ChEBI" id="CHEBI:18420"/>
        <label>2</label>
    </ligand>
</feature>
<feature type="binding site" evidence="5">
    <location>
        <position position="62"/>
    </location>
    <ligand>
        <name>Mg(2+)</name>
        <dbReference type="ChEBI" id="CHEBI:18420"/>
        <label>1</label>
    </ligand>
</feature>
<dbReference type="GO" id="GO:0000287">
    <property type="term" value="F:magnesium ion binding"/>
    <property type="evidence" value="ECO:0007669"/>
    <property type="project" value="UniProtKB-UniRule"/>
</dbReference>
<proteinExistence type="inferred from homology"/>
<dbReference type="SUPFAM" id="SSF50324">
    <property type="entry name" value="Inorganic pyrophosphatase"/>
    <property type="match status" value="1"/>
</dbReference>
<evidence type="ECO:0000256" key="2">
    <source>
        <dbReference type="ARBA" id="ARBA00022723"/>
    </source>
</evidence>
<comment type="caution">
    <text evidence="6">The sequence shown here is derived from an EMBL/GenBank/DDBJ whole genome shotgun (WGS) entry which is preliminary data.</text>
</comment>
<comment type="similarity">
    <text evidence="5">Belongs to the PPase family.</text>
</comment>
<dbReference type="NCBIfam" id="NF002317">
    <property type="entry name" value="PRK01250.1"/>
    <property type="match status" value="1"/>
</dbReference>
<dbReference type="Pfam" id="PF00719">
    <property type="entry name" value="Pyrophosphatase"/>
    <property type="match status" value="1"/>
</dbReference>
<name>A0A1G1VLA9_9BACT</name>
<dbReference type="EMBL" id="MHCH01000049">
    <property type="protein sequence ID" value="OGY16190.1"/>
    <property type="molecule type" value="Genomic_DNA"/>
</dbReference>
<evidence type="ECO:0000256" key="5">
    <source>
        <dbReference type="HAMAP-Rule" id="MF_00209"/>
    </source>
</evidence>
<dbReference type="GO" id="GO:0005737">
    <property type="term" value="C:cytoplasm"/>
    <property type="evidence" value="ECO:0007669"/>
    <property type="project" value="UniProtKB-SubCell"/>
</dbReference>
<keyword evidence="5" id="KW-0963">Cytoplasm</keyword>
<sequence>MYNFIMDYKVFIEIPIGSSVKYEVDETTGELKVDRFLYNSFAYPFNYGYIKDTKGGDGDPMDAVVLSSQPVVPRVVIMCHAIGVLATQDEGGEDAKVIMVPTAKIDPLYGSFQDIKDVPQALLNKIKHFFEHYKDLEPGKWIKIIKWQNAEAAEDLIAKSHV</sequence>
<comment type="catalytic activity">
    <reaction evidence="5">
        <text>diphosphate + H2O = 2 phosphate + H(+)</text>
        <dbReference type="Rhea" id="RHEA:24576"/>
        <dbReference type="ChEBI" id="CHEBI:15377"/>
        <dbReference type="ChEBI" id="CHEBI:15378"/>
        <dbReference type="ChEBI" id="CHEBI:33019"/>
        <dbReference type="ChEBI" id="CHEBI:43474"/>
        <dbReference type="EC" id="3.6.1.1"/>
    </reaction>
</comment>
<dbReference type="Proteomes" id="UP000177324">
    <property type="component" value="Unassembled WGS sequence"/>
</dbReference>
<dbReference type="InterPro" id="IPR036649">
    <property type="entry name" value="Pyrophosphatase_sf"/>
</dbReference>
<dbReference type="PROSITE" id="PS00387">
    <property type="entry name" value="PPASE"/>
    <property type="match status" value="1"/>
</dbReference>
<dbReference type="InterPro" id="IPR008162">
    <property type="entry name" value="Pyrophosphatase"/>
</dbReference>
<feature type="binding site" evidence="5">
    <location>
        <position position="94"/>
    </location>
    <ligand>
        <name>Mg(2+)</name>
        <dbReference type="ChEBI" id="CHEBI:18420"/>
        <label>1</label>
    </ligand>
</feature>
<keyword evidence="3 5" id="KW-0378">Hydrolase</keyword>
<dbReference type="GO" id="GO:0006796">
    <property type="term" value="P:phosphate-containing compound metabolic process"/>
    <property type="evidence" value="ECO:0007669"/>
    <property type="project" value="InterPro"/>
</dbReference>
<feature type="binding site" evidence="5">
    <location>
        <position position="133"/>
    </location>
    <ligand>
        <name>substrate</name>
    </ligand>
</feature>
<comment type="subcellular location">
    <subcellularLocation>
        <location evidence="5">Cytoplasm</location>
    </subcellularLocation>
</comment>
<keyword evidence="2 5" id="KW-0479">Metal-binding</keyword>
<evidence type="ECO:0000256" key="4">
    <source>
        <dbReference type="ARBA" id="ARBA00022842"/>
    </source>
</evidence>
<dbReference type="HAMAP" id="MF_00209">
    <property type="entry name" value="Inorganic_PPase"/>
    <property type="match status" value="1"/>
</dbReference>
<dbReference type="EC" id="3.6.1.1" evidence="5"/>
<dbReference type="Gene3D" id="3.90.80.10">
    <property type="entry name" value="Inorganic pyrophosphatase"/>
    <property type="match status" value="1"/>
</dbReference>
<evidence type="ECO:0000313" key="7">
    <source>
        <dbReference type="Proteomes" id="UP000177324"/>
    </source>
</evidence>
<feature type="binding site" evidence="5">
    <location>
        <position position="57"/>
    </location>
    <ligand>
        <name>Mg(2+)</name>
        <dbReference type="ChEBI" id="CHEBI:18420"/>
        <label>1</label>
    </ligand>
</feature>
<dbReference type="STRING" id="1797589.A2784_03895"/>
<evidence type="ECO:0000256" key="1">
    <source>
        <dbReference type="ARBA" id="ARBA00001946"/>
    </source>
</evidence>
<organism evidence="6 7">
    <name type="scientific">Candidatus Chisholmbacteria bacterium RIFCSPHIGHO2_01_FULL_48_12</name>
    <dbReference type="NCBI Taxonomy" id="1797589"/>
    <lineage>
        <taxon>Bacteria</taxon>
        <taxon>Candidatus Chisholmiibacteriota</taxon>
    </lineage>
</organism>
<evidence type="ECO:0000256" key="3">
    <source>
        <dbReference type="ARBA" id="ARBA00022801"/>
    </source>
</evidence>
<accession>A0A1G1VLA9</accession>
<feature type="binding site" evidence="5">
    <location>
        <position position="47"/>
    </location>
    <ligand>
        <name>substrate</name>
    </ligand>
</feature>
<comment type="function">
    <text evidence="5">Catalyzes the hydrolysis of inorganic pyrophosphate (PPi) forming two phosphate ions.</text>
</comment>
<keyword evidence="4 5" id="KW-0460">Magnesium</keyword>
<evidence type="ECO:0000313" key="6">
    <source>
        <dbReference type="EMBL" id="OGY16190.1"/>
    </source>
</evidence>
<reference evidence="6 7" key="1">
    <citation type="journal article" date="2016" name="Nat. Commun.">
        <title>Thousands of microbial genomes shed light on interconnected biogeochemical processes in an aquifer system.</title>
        <authorList>
            <person name="Anantharaman K."/>
            <person name="Brown C.T."/>
            <person name="Hug L.A."/>
            <person name="Sharon I."/>
            <person name="Castelle C.J."/>
            <person name="Probst A.J."/>
            <person name="Thomas B.C."/>
            <person name="Singh A."/>
            <person name="Wilkins M.J."/>
            <person name="Karaoz U."/>
            <person name="Brodie E.L."/>
            <person name="Williams K.H."/>
            <person name="Hubbard S.S."/>
            <person name="Banfield J.F."/>
        </authorList>
    </citation>
    <scope>NUCLEOTIDE SEQUENCE [LARGE SCALE GENOMIC DNA]</scope>
</reference>
<protein>
    <recommendedName>
        <fullName evidence="5">Inorganic pyrophosphatase</fullName>
        <ecNumber evidence="5">3.6.1.1</ecNumber>
    </recommendedName>
    <alternativeName>
        <fullName evidence="5">Pyrophosphate phospho-hydrolase</fullName>
        <shortName evidence="5">PPase</shortName>
    </alternativeName>
</protein>
<dbReference type="GO" id="GO:0004427">
    <property type="term" value="F:inorganic diphosphate phosphatase activity"/>
    <property type="evidence" value="ECO:0007669"/>
    <property type="project" value="UniProtKB-UniRule"/>
</dbReference>
<comment type="subunit">
    <text evidence="5">Homohexamer.</text>
</comment>
<dbReference type="AlphaFoldDB" id="A0A1G1VLA9"/>
<comment type="cofactor">
    <cofactor evidence="1 5">
        <name>Mg(2+)</name>
        <dbReference type="ChEBI" id="CHEBI:18420"/>
    </cofactor>
</comment>
<dbReference type="CDD" id="cd00412">
    <property type="entry name" value="pyrophosphatase"/>
    <property type="match status" value="1"/>
</dbReference>
<dbReference type="PANTHER" id="PTHR10286">
    <property type="entry name" value="INORGANIC PYROPHOSPHATASE"/>
    <property type="match status" value="1"/>
</dbReference>
<feature type="binding site" evidence="5">
    <location>
        <position position="21"/>
    </location>
    <ligand>
        <name>substrate</name>
    </ligand>
</feature>
<gene>
    <name evidence="5" type="primary">ppa</name>
    <name evidence="6" type="ORF">A2784_03895</name>
</gene>
<feature type="binding site" evidence="5">
    <location>
        <position position="35"/>
    </location>
    <ligand>
        <name>substrate</name>
    </ligand>
</feature>